<evidence type="ECO:0000313" key="11">
    <source>
        <dbReference type="Proteomes" id="UP000239757"/>
    </source>
</evidence>
<dbReference type="InterPro" id="IPR036388">
    <property type="entry name" value="WH-like_DNA-bd_sf"/>
</dbReference>
<feature type="region of interest" description="Disordered" evidence="8">
    <location>
        <begin position="442"/>
        <end position="463"/>
    </location>
</feature>
<evidence type="ECO:0000256" key="3">
    <source>
        <dbReference type="ARBA" id="ARBA00023125"/>
    </source>
</evidence>
<evidence type="ECO:0000256" key="2">
    <source>
        <dbReference type="ARBA" id="ARBA00023015"/>
    </source>
</evidence>
<dbReference type="GO" id="GO:0090575">
    <property type="term" value="C:RNA polymerase II transcription regulator complex"/>
    <property type="evidence" value="ECO:0007669"/>
    <property type="project" value="TreeGrafter"/>
</dbReference>
<dbReference type="FunFam" id="1.10.10.10:FF:000008">
    <property type="entry name" value="E2F transcription factor 1"/>
    <property type="match status" value="1"/>
</dbReference>
<feature type="compositionally biased region" description="Polar residues" evidence="8">
    <location>
        <begin position="451"/>
        <end position="462"/>
    </location>
</feature>
<feature type="compositionally biased region" description="Basic and acidic residues" evidence="8">
    <location>
        <begin position="125"/>
        <end position="155"/>
    </location>
</feature>
<dbReference type="PANTHER" id="PTHR12081:SF18">
    <property type="entry name" value="TRANSCRIPTION FACTOR E2F2-RELATED"/>
    <property type="match status" value="1"/>
</dbReference>
<dbReference type="SUPFAM" id="SSF46785">
    <property type="entry name" value="Winged helix' DNA-binding domain"/>
    <property type="match status" value="1"/>
</dbReference>
<keyword evidence="6" id="KW-0539">Nucleus</keyword>
<dbReference type="CDD" id="cd06222">
    <property type="entry name" value="RNase_H_like"/>
    <property type="match status" value="1"/>
</dbReference>
<evidence type="ECO:0000256" key="6">
    <source>
        <dbReference type="RuleBase" id="RU003796"/>
    </source>
</evidence>
<dbReference type="InterPro" id="IPR003316">
    <property type="entry name" value="E2F_WHTH_DNA-bd_dom"/>
</dbReference>
<dbReference type="OrthoDB" id="1743261at2759"/>
<evidence type="ECO:0000256" key="8">
    <source>
        <dbReference type="SAM" id="MobiDB-lite"/>
    </source>
</evidence>
<dbReference type="InterPro" id="IPR015633">
    <property type="entry name" value="E2F"/>
</dbReference>
<dbReference type="InterPro" id="IPR032198">
    <property type="entry name" value="E2F_CC-MB"/>
</dbReference>
<keyword evidence="5" id="KW-0131">Cell cycle</keyword>
<keyword evidence="7" id="KW-0175">Coiled coil</keyword>
<dbReference type="Pfam" id="PF02319">
    <property type="entry name" value="WHD_E2F_TDP"/>
    <property type="match status" value="1"/>
</dbReference>
<dbReference type="InterPro" id="IPR044730">
    <property type="entry name" value="RNase_H-like_dom_plant"/>
</dbReference>
<name>A0A2P5WHM7_GOSBA</name>
<comment type="subcellular location">
    <subcellularLocation>
        <location evidence="6">Nucleus</location>
    </subcellularLocation>
</comment>
<evidence type="ECO:0000256" key="7">
    <source>
        <dbReference type="SAM" id="Coils"/>
    </source>
</evidence>
<evidence type="ECO:0000256" key="1">
    <source>
        <dbReference type="ARBA" id="ARBA00010940"/>
    </source>
</evidence>
<keyword evidence="4 6" id="KW-0804">Transcription</keyword>
<evidence type="ECO:0000313" key="10">
    <source>
        <dbReference type="EMBL" id="PPR90589.1"/>
    </source>
</evidence>
<dbReference type="InterPro" id="IPR036390">
    <property type="entry name" value="WH_DNA-bd_sf"/>
</dbReference>
<dbReference type="GO" id="GO:0000981">
    <property type="term" value="F:DNA-binding transcription factor activity, RNA polymerase II-specific"/>
    <property type="evidence" value="ECO:0007669"/>
    <property type="project" value="TreeGrafter"/>
</dbReference>
<proteinExistence type="inferred from homology"/>
<dbReference type="CDD" id="cd14660">
    <property type="entry name" value="E2F_DD"/>
    <property type="match status" value="1"/>
</dbReference>
<dbReference type="EMBL" id="KZ667582">
    <property type="protein sequence ID" value="PPR90589.1"/>
    <property type="molecule type" value="Genomic_DNA"/>
</dbReference>
<evidence type="ECO:0000256" key="5">
    <source>
        <dbReference type="ARBA" id="ARBA00023306"/>
    </source>
</evidence>
<gene>
    <name evidence="10" type="ORF">GOBAR_AA30096</name>
</gene>
<reference evidence="10 11" key="1">
    <citation type="submission" date="2015-01" db="EMBL/GenBank/DDBJ databases">
        <title>Genome of allotetraploid Gossypium barbadense reveals genomic plasticity and fiber elongation in cotton evolution.</title>
        <authorList>
            <person name="Chen X."/>
            <person name="Liu X."/>
            <person name="Zhao B."/>
            <person name="Zheng H."/>
            <person name="Hu Y."/>
            <person name="Lu G."/>
            <person name="Yang C."/>
            <person name="Chen J."/>
            <person name="Shan C."/>
            <person name="Zhang L."/>
            <person name="Zhou Y."/>
            <person name="Wang L."/>
            <person name="Guo W."/>
            <person name="Bai Y."/>
            <person name="Ruan J."/>
            <person name="Shangguan X."/>
            <person name="Mao Y."/>
            <person name="Jiang J."/>
            <person name="Zhu Y."/>
            <person name="Lei J."/>
            <person name="Kang H."/>
            <person name="Chen S."/>
            <person name="He X."/>
            <person name="Wang R."/>
            <person name="Wang Y."/>
            <person name="Chen J."/>
            <person name="Wang L."/>
            <person name="Yu S."/>
            <person name="Wang B."/>
            <person name="Wei J."/>
            <person name="Song S."/>
            <person name="Lu X."/>
            <person name="Gao Z."/>
            <person name="Gu W."/>
            <person name="Deng X."/>
            <person name="Ma D."/>
            <person name="Wang S."/>
            <person name="Liang W."/>
            <person name="Fang L."/>
            <person name="Cai C."/>
            <person name="Zhu X."/>
            <person name="Zhou B."/>
            <person name="Zhang Y."/>
            <person name="Chen Z."/>
            <person name="Xu S."/>
            <person name="Zhu R."/>
            <person name="Wang S."/>
            <person name="Zhang T."/>
            <person name="Zhao G."/>
        </authorList>
    </citation>
    <scope>NUCLEOTIDE SEQUENCE [LARGE SCALE GENOMIC DNA]</scope>
    <source>
        <strain evidence="11">cv. Xinhai21</strain>
        <tissue evidence="10">Leaf</tissue>
    </source>
</reference>
<dbReference type="Gene3D" id="1.10.10.10">
    <property type="entry name" value="Winged helix-like DNA-binding domain superfamily/Winged helix DNA-binding domain"/>
    <property type="match status" value="1"/>
</dbReference>
<comment type="similarity">
    <text evidence="1 6">Belongs to the E2F/DP family.</text>
</comment>
<accession>A0A2P5WHM7</accession>
<dbReference type="SUPFAM" id="SSF144074">
    <property type="entry name" value="E2F-DP heterodimerization region"/>
    <property type="match status" value="1"/>
</dbReference>
<organism evidence="10 11">
    <name type="scientific">Gossypium barbadense</name>
    <name type="common">Sea Island cotton</name>
    <name type="synonym">Hibiscus barbadensis</name>
    <dbReference type="NCBI Taxonomy" id="3634"/>
    <lineage>
        <taxon>Eukaryota</taxon>
        <taxon>Viridiplantae</taxon>
        <taxon>Streptophyta</taxon>
        <taxon>Embryophyta</taxon>
        <taxon>Tracheophyta</taxon>
        <taxon>Spermatophyta</taxon>
        <taxon>Magnoliopsida</taxon>
        <taxon>eudicotyledons</taxon>
        <taxon>Gunneridae</taxon>
        <taxon>Pentapetalae</taxon>
        <taxon>rosids</taxon>
        <taxon>malvids</taxon>
        <taxon>Malvales</taxon>
        <taxon>Malvaceae</taxon>
        <taxon>Malvoideae</taxon>
        <taxon>Gossypium</taxon>
    </lineage>
</organism>
<dbReference type="Proteomes" id="UP000239757">
    <property type="component" value="Unassembled WGS sequence"/>
</dbReference>
<evidence type="ECO:0000256" key="4">
    <source>
        <dbReference type="ARBA" id="ARBA00023163"/>
    </source>
</evidence>
<keyword evidence="2 6" id="KW-0805">Transcription regulation</keyword>
<protein>
    <recommendedName>
        <fullName evidence="9">E2F/DP family winged-helix DNA-binding domain-containing protein</fullName>
    </recommendedName>
</protein>
<feature type="region of interest" description="Disordered" evidence="8">
    <location>
        <begin position="1"/>
        <end position="30"/>
    </location>
</feature>
<dbReference type="PANTHER" id="PTHR12081">
    <property type="entry name" value="TRANSCRIPTION FACTOR E2F"/>
    <property type="match status" value="1"/>
</dbReference>
<feature type="domain" description="E2F/DP family winged-helix DNA-binding" evidence="9">
    <location>
        <begin position="219"/>
        <end position="284"/>
    </location>
</feature>
<evidence type="ECO:0000259" key="9">
    <source>
        <dbReference type="SMART" id="SM01372"/>
    </source>
</evidence>
<feature type="coiled-coil region" evidence="7">
    <location>
        <begin position="336"/>
        <end position="366"/>
    </location>
</feature>
<dbReference type="InterPro" id="IPR037241">
    <property type="entry name" value="E2F-DP_heterodim"/>
</dbReference>
<keyword evidence="3 6" id="KW-0238">DNA-binding</keyword>
<dbReference type="AlphaFoldDB" id="A0A2P5WHM7"/>
<dbReference type="GO" id="GO:0000978">
    <property type="term" value="F:RNA polymerase II cis-regulatory region sequence-specific DNA binding"/>
    <property type="evidence" value="ECO:0007669"/>
    <property type="project" value="InterPro"/>
</dbReference>
<dbReference type="GO" id="GO:0046983">
    <property type="term" value="F:protein dimerization activity"/>
    <property type="evidence" value="ECO:0007669"/>
    <property type="project" value="InterPro"/>
</dbReference>
<dbReference type="Pfam" id="PF16421">
    <property type="entry name" value="E2F_CC-MB"/>
    <property type="match status" value="1"/>
</dbReference>
<dbReference type="SMART" id="SM01372">
    <property type="entry name" value="E2F_TDP"/>
    <property type="match status" value="1"/>
</dbReference>
<feature type="region of interest" description="Disordered" evidence="8">
    <location>
        <begin position="125"/>
        <end position="216"/>
    </location>
</feature>
<dbReference type="Gene3D" id="6.10.250.540">
    <property type="match status" value="1"/>
</dbReference>
<feature type="compositionally biased region" description="Polar residues" evidence="8">
    <location>
        <begin position="188"/>
        <end position="214"/>
    </location>
</feature>
<sequence length="928" mass="104178">MVKLKSRSVPPPRMASRTEPHESNQFPPKRVPFFPQFRYSTFKGKGPQKPNFLFKFNFLMSASQEPLNQPLRLQNQQLPFSMKPPFMSPGGDYHHFASTESRRLADQKGDAIVVQSPVFINQKKKDTVRKFSKESKNKNKAKDLKKSDVADREVESGDWARPPGYTEVIGSPLQTPVSGKGGKAQKASRLTKNSRSGPQIPASNLGSPGNNVTPTGPCRYDSSLGLLTRKFINLIKQAEDGILDLNKAADTLEVQKRRIYDITNVLEGIGLREKKLKNRIQWKGLDVSRPGEIDENVTTLQVHAHVMVHFVLLSGLLHLLSLTVKSYIPCISIAEVENLSIEERCLDEQIREMQERLRNLSEDENNQKWLFVTEEDIKSLSCFQNETLIAIKAPHGTTLEVPDPDEAVDYSQRRYRIVLRSSMGSIDVYLVSQFEEKFEEIQGADPPPNFPSTSGLNENPATTMVPEESRGKEIEMQWQDDNKMCSDLNASQDFVSGIMKIVPSDVDCDADYWLLSDPSISIIDMWRTESLIEWSELGTLNEGYGMATVSSTCPQTPTSNATEAPSANSTGKFAKVGYSMFFKVRGTKKQEAEVPISVQCMPSLFFEKFPPSTYQNYASMMLAAMNCITTCRWLFSCDMFLSIEFGSTQTFHLSFSTFFPIQPATIGVRATVGGNLIGDAALCAAYAKAKVPTFSPVASVEIPTWKFHLMLLNLGLMEVEVNAEESLEYVWAVKKEVEERGLTIEFSIQTKGGTGEYLVKEKQRWIDKRTGQVQIKRWFSCNGCLSDDIGPVVLIYFRLRTNLGKPKRAASEIEAKLEPLESGYVKLNTNGTVLSNAYLAAIGGVIRDVDGNWLYGYSMALGKVEVLEGLRLAWDKELRTIHKLFHRNWKVCIRLTSRAHNEVAYFMAKYAAIGFTSIKVFFIPPQAV</sequence>